<evidence type="ECO:0000313" key="4">
    <source>
        <dbReference type="Proteomes" id="UP001320972"/>
    </source>
</evidence>
<proteinExistence type="predicted"/>
<keyword evidence="4" id="KW-1185">Reference proteome</keyword>
<comment type="caution">
    <text evidence="2">The sequence shown here is derived from an EMBL/GenBank/DDBJ whole genome shotgun (WGS) entry which is preliminary data.</text>
</comment>
<sequence>METCPVCGEELYENRDEKIVTLYQGQNYHFCSTDHRDEFEERPGEYT</sequence>
<accession>A0AAP2Z4L5</accession>
<dbReference type="Pfam" id="PF04945">
    <property type="entry name" value="YHS"/>
    <property type="match status" value="1"/>
</dbReference>
<protein>
    <submittedName>
        <fullName evidence="2">YHS domain-containing protein</fullName>
    </submittedName>
</protein>
<dbReference type="Proteomes" id="UP001320972">
    <property type="component" value="Unassembled WGS sequence"/>
</dbReference>
<evidence type="ECO:0000313" key="3">
    <source>
        <dbReference type="EMBL" id="MCU4972085.1"/>
    </source>
</evidence>
<dbReference type="InterPro" id="IPR007029">
    <property type="entry name" value="YHS_dom"/>
</dbReference>
<dbReference type="RefSeq" id="WP_338006560.1">
    <property type="nucleotide sequence ID" value="NZ_JAOPKA010000043.1"/>
</dbReference>
<dbReference type="EMBL" id="JAOPKB010000002">
    <property type="protein sequence ID" value="MCU4972085.1"/>
    <property type="molecule type" value="Genomic_DNA"/>
</dbReference>
<dbReference type="InterPro" id="IPR011017">
    <property type="entry name" value="TRASH_dom"/>
</dbReference>
<gene>
    <name evidence="3" type="ORF">OB955_04980</name>
    <name evidence="2" type="ORF">OB960_25710</name>
</gene>
<dbReference type="AlphaFoldDB" id="A0AAP2Z4L5"/>
<feature type="domain" description="TRASH" evidence="1">
    <location>
        <begin position="4"/>
        <end position="43"/>
    </location>
</feature>
<dbReference type="EMBL" id="JAOPKA010000043">
    <property type="protein sequence ID" value="MCU4744765.1"/>
    <property type="molecule type" value="Genomic_DNA"/>
</dbReference>
<evidence type="ECO:0000259" key="1">
    <source>
        <dbReference type="SMART" id="SM00746"/>
    </source>
</evidence>
<dbReference type="GO" id="GO:0016491">
    <property type="term" value="F:oxidoreductase activity"/>
    <property type="evidence" value="ECO:0007669"/>
    <property type="project" value="InterPro"/>
</dbReference>
<reference evidence="2 4" key="1">
    <citation type="submission" date="2022-09" db="EMBL/GenBank/DDBJ databases">
        <title>Enrichment on poylsaccharides allowed isolation of novel metabolic and taxonomic groups of Haloarchaea.</title>
        <authorList>
            <person name="Sorokin D.Y."/>
            <person name="Elcheninov A.G."/>
            <person name="Khizhniak T.V."/>
            <person name="Kolganova T.V."/>
            <person name="Kublanov I.V."/>
        </authorList>
    </citation>
    <scope>NUCLEOTIDE SEQUENCE</scope>
    <source>
        <strain evidence="3 4">AArc-m2/3/4</strain>
        <strain evidence="2">AArc-xg1-1</strain>
    </source>
</reference>
<dbReference type="Proteomes" id="UP001321018">
    <property type="component" value="Unassembled WGS sequence"/>
</dbReference>
<evidence type="ECO:0000313" key="2">
    <source>
        <dbReference type="EMBL" id="MCU4744765.1"/>
    </source>
</evidence>
<name>A0AAP2Z4L5_9EURY</name>
<dbReference type="Gene3D" id="1.10.620.20">
    <property type="entry name" value="Ribonucleotide Reductase, subunit A"/>
    <property type="match status" value="1"/>
</dbReference>
<evidence type="ECO:0000313" key="5">
    <source>
        <dbReference type="Proteomes" id="UP001321018"/>
    </source>
</evidence>
<dbReference type="SMART" id="SM00746">
    <property type="entry name" value="TRASH"/>
    <property type="match status" value="1"/>
</dbReference>
<dbReference type="InterPro" id="IPR012348">
    <property type="entry name" value="RNR-like"/>
</dbReference>
<organism evidence="2 5">
    <name type="scientific">Natronoglomus mannanivorans</name>
    <dbReference type="NCBI Taxonomy" id="2979990"/>
    <lineage>
        <taxon>Archaea</taxon>
        <taxon>Methanobacteriati</taxon>
        <taxon>Methanobacteriota</taxon>
        <taxon>Stenosarchaea group</taxon>
        <taxon>Halobacteria</taxon>
        <taxon>Halobacteriales</taxon>
        <taxon>Natrialbaceae</taxon>
        <taxon>Natronoglomus</taxon>
    </lineage>
</organism>